<accession>A0A914PQL3</accession>
<dbReference type="Proteomes" id="UP000887578">
    <property type="component" value="Unplaced"/>
</dbReference>
<feature type="signal peptide" evidence="1">
    <location>
        <begin position="1"/>
        <end position="20"/>
    </location>
</feature>
<keyword evidence="2" id="KW-1185">Reference proteome</keyword>
<feature type="chain" id="PRO_5037401869" evidence="1">
    <location>
        <begin position="21"/>
        <end position="205"/>
    </location>
</feature>
<evidence type="ECO:0000256" key="1">
    <source>
        <dbReference type="SAM" id="SignalP"/>
    </source>
</evidence>
<dbReference type="AlphaFoldDB" id="A0A914PQL3"/>
<sequence>MKKELLLLFGLLIALAVCHSQADKSYECLKNVIQKMTNSSCPLITPEIEENIDDYARKYTDCLKIHYLINGCNETEWVQACTHRVANIPEIPTSGSLRGFQDISPMWKNCNKNVIDPDWECFENATTSFSKESCPELKNLNKLNLTTLTKLLTSCFKKLYDNYGCEKDQWIRVCNRRADRYNIAENGGQNAIDMFRSNCNKNHNQ</sequence>
<name>A0A914PQL3_9BILA</name>
<keyword evidence="1" id="KW-0732">Signal</keyword>
<reference evidence="3" key="1">
    <citation type="submission" date="2022-11" db="UniProtKB">
        <authorList>
            <consortium name="WormBaseParasite"/>
        </authorList>
    </citation>
    <scope>IDENTIFICATION</scope>
</reference>
<dbReference type="WBParaSite" id="PDA_v2.g20880.t1">
    <property type="protein sequence ID" value="PDA_v2.g20880.t1"/>
    <property type="gene ID" value="PDA_v2.g20880"/>
</dbReference>
<proteinExistence type="predicted"/>
<organism evidence="2 3">
    <name type="scientific">Panagrolaimus davidi</name>
    <dbReference type="NCBI Taxonomy" id="227884"/>
    <lineage>
        <taxon>Eukaryota</taxon>
        <taxon>Metazoa</taxon>
        <taxon>Ecdysozoa</taxon>
        <taxon>Nematoda</taxon>
        <taxon>Chromadorea</taxon>
        <taxon>Rhabditida</taxon>
        <taxon>Tylenchina</taxon>
        <taxon>Panagrolaimomorpha</taxon>
        <taxon>Panagrolaimoidea</taxon>
        <taxon>Panagrolaimidae</taxon>
        <taxon>Panagrolaimus</taxon>
    </lineage>
</organism>
<evidence type="ECO:0000313" key="3">
    <source>
        <dbReference type="WBParaSite" id="PDA_v2.g20880.t1"/>
    </source>
</evidence>
<protein>
    <submittedName>
        <fullName evidence="3">DUF19 domain-containing protein</fullName>
    </submittedName>
</protein>
<evidence type="ECO:0000313" key="2">
    <source>
        <dbReference type="Proteomes" id="UP000887578"/>
    </source>
</evidence>